<feature type="binding site" evidence="5">
    <location>
        <position position="112"/>
    </location>
    <ligand>
        <name>FAD</name>
        <dbReference type="ChEBI" id="CHEBI:57692"/>
    </ligand>
</feature>
<reference evidence="10" key="1">
    <citation type="submission" date="2011-05" db="EMBL/GenBank/DDBJ databases">
        <authorList>
            <person name="Richards S.R."/>
            <person name="Qu J."/>
            <person name="Jiang H."/>
            <person name="Jhangiani S.N."/>
            <person name="Agravi P."/>
            <person name="Goodspeed R."/>
            <person name="Gross S."/>
            <person name="Mandapat C."/>
            <person name="Jackson L."/>
            <person name="Mathew T."/>
            <person name="Pu L."/>
            <person name="Thornton R."/>
            <person name="Saada N."/>
            <person name="Wilczek-Boney K.B."/>
            <person name="Lee S."/>
            <person name="Kovar C."/>
            <person name="Wu Y."/>
            <person name="Scherer S.E."/>
            <person name="Worley K.C."/>
            <person name="Muzny D.M."/>
            <person name="Gibbs R."/>
        </authorList>
    </citation>
    <scope>NUCLEOTIDE SEQUENCE</scope>
    <source>
        <strain evidence="10">Brora</strain>
    </source>
</reference>
<evidence type="ECO:0000256" key="3">
    <source>
        <dbReference type="ARBA" id="ARBA00022630"/>
    </source>
</evidence>
<dbReference type="PROSITE" id="PS00623">
    <property type="entry name" value="GMC_OXRED_1"/>
    <property type="match status" value="1"/>
</dbReference>
<dbReference type="AlphaFoldDB" id="T1J045"/>
<dbReference type="GO" id="GO:0050660">
    <property type="term" value="F:flavin adenine dinucleotide binding"/>
    <property type="evidence" value="ECO:0007669"/>
    <property type="project" value="InterPro"/>
</dbReference>
<feature type="binding site" evidence="5">
    <location>
        <position position="246"/>
    </location>
    <ligand>
        <name>FAD</name>
        <dbReference type="ChEBI" id="CHEBI:57692"/>
    </ligand>
</feature>
<dbReference type="PANTHER" id="PTHR11552">
    <property type="entry name" value="GLUCOSE-METHANOL-CHOLINE GMC OXIDOREDUCTASE"/>
    <property type="match status" value="1"/>
</dbReference>
<evidence type="ECO:0000313" key="9">
    <source>
        <dbReference type="EnsemblMetazoa" id="SMAR006884-PA"/>
    </source>
</evidence>
<dbReference type="InterPro" id="IPR000172">
    <property type="entry name" value="GMC_OxRdtase_N"/>
</dbReference>
<dbReference type="Proteomes" id="UP000014500">
    <property type="component" value="Unassembled WGS sequence"/>
</dbReference>
<feature type="chain" id="PRO_5004579063" description="Glucose-methanol-choline oxidoreductase N-terminal domain-containing protein" evidence="7">
    <location>
        <begin position="20"/>
        <end position="557"/>
    </location>
</feature>
<dbReference type="EnsemblMetazoa" id="SMAR006884-RA">
    <property type="protein sequence ID" value="SMAR006884-PA"/>
    <property type="gene ID" value="SMAR006884"/>
</dbReference>
<dbReference type="PhylomeDB" id="T1J045"/>
<evidence type="ECO:0000256" key="1">
    <source>
        <dbReference type="ARBA" id="ARBA00001974"/>
    </source>
</evidence>
<dbReference type="Pfam" id="PF00732">
    <property type="entry name" value="GMC_oxred_N"/>
    <property type="match status" value="1"/>
</dbReference>
<protein>
    <recommendedName>
        <fullName evidence="8">Glucose-methanol-choline oxidoreductase N-terminal domain-containing protein</fullName>
    </recommendedName>
</protein>
<evidence type="ECO:0000256" key="2">
    <source>
        <dbReference type="ARBA" id="ARBA00010790"/>
    </source>
</evidence>
<name>T1J045_STRMM</name>
<sequence>MNAFLVITFLFSRLDLILSSCLDNNVFDYIIVGSGSSGGVVATRLSENANSTVLLLEAGGEPLEISEIPLISYKAMGSEMDWNYFTQHQKHCCGLYKDQKIPMNRGKALGGTSSLNYMIYTRGNKMDFELWQQLGNPGWNYQSVLPYFLKLEDYRIPRSTEDDIYHSEGGPMTVSLPTFKTPLADAFLQAGYETGHSVVDYNAKHQTGFMYPPGTVKDGVRCSTYSCYLKPVLERSNLHVLSHSLVTKIIMDDDKKTAVGVNYEINSSKCTAKARNEVIISAGVFNTPQLLMLSGIGPRETLRTFDIDLVVDLPGVGQNLQDHVAAGFVYTVNQPVSYNSVRYETQENLDLWKNNGTGPMTCPDSFEGVAFYQSKYTSVTDWPDIEIFYSSGNVARTQKAYINLIARIAVPADKEEVITFIPVLLRPKSRGYVSLMSNNPHDPPIIDPNYLSHPDDGQVLIEGMKFASKLAKTKAFKQYGTSLIYGGLVPQCILHILNTDAYYKCLLKIVTSTGVHGVKNLRVVDASIMPTIVSAHPSTACMMIGEKAADMIKQDNA</sequence>
<dbReference type="InterPro" id="IPR007867">
    <property type="entry name" value="GMC_OxRtase_C"/>
</dbReference>
<evidence type="ECO:0000256" key="6">
    <source>
        <dbReference type="RuleBase" id="RU003968"/>
    </source>
</evidence>
<accession>T1J045</accession>
<dbReference type="Pfam" id="PF05199">
    <property type="entry name" value="GMC_oxred_C"/>
    <property type="match status" value="2"/>
</dbReference>
<keyword evidence="3 6" id="KW-0285">Flavoprotein</keyword>
<dbReference type="SUPFAM" id="SSF51905">
    <property type="entry name" value="FAD/NAD(P)-binding domain"/>
    <property type="match status" value="1"/>
</dbReference>
<dbReference type="SUPFAM" id="SSF54373">
    <property type="entry name" value="FAD-linked reductases, C-terminal domain"/>
    <property type="match status" value="1"/>
</dbReference>
<comment type="similarity">
    <text evidence="2 6">Belongs to the GMC oxidoreductase family.</text>
</comment>
<feature type="domain" description="Glucose-methanol-choline oxidoreductase N-terminal" evidence="8">
    <location>
        <begin position="106"/>
        <end position="129"/>
    </location>
</feature>
<proteinExistence type="inferred from homology"/>
<keyword evidence="7" id="KW-0732">Signal</keyword>
<evidence type="ECO:0000259" key="8">
    <source>
        <dbReference type="PROSITE" id="PS00623"/>
    </source>
</evidence>
<evidence type="ECO:0000256" key="5">
    <source>
        <dbReference type="PIRSR" id="PIRSR000137-2"/>
    </source>
</evidence>
<dbReference type="PIRSF" id="PIRSF000137">
    <property type="entry name" value="Alcohol_oxidase"/>
    <property type="match status" value="1"/>
</dbReference>
<dbReference type="InterPro" id="IPR012132">
    <property type="entry name" value="GMC_OxRdtase"/>
</dbReference>
<dbReference type="Gene3D" id="3.50.50.60">
    <property type="entry name" value="FAD/NAD(P)-binding domain"/>
    <property type="match status" value="2"/>
</dbReference>
<dbReference type="PANTHER" id="PTHR11552:SF147">
    <property type="entry name" value="CHOLINE DEHYDROGENASE, MITOCHONDRIAL"/>
    <property type="match status" value="1"/>
</dbReference>
<dbReference type="GO" id="GO:0016614">
    <property type="term" value="F:oxidoreductase activity, acting on CH-OH group of donors"/>
    <property type="evidence" value="ECO:0007669"/>
    <property type="project" value="InterPro"/>
</dbReference>
<feature type="signal peptide" evidence="7">
    <location>
        <begin position="1"/>
        <end position="19"/>
    </location>
</feature>
<organism evidence="9 10">
    <name type="scientific">Strigamia maritima</name>
    <name type="common">European centipede</name>
    <name type="synonym">Geophilus maritimus</name>
    <dbReference type="NCBI Taxonomy" id="126957"/>
    <lineage>
        <taxon>Eukaryota</taxon>
        <taxon>Metazoa</taxon>
        <taxon>Ecdysozoa</taxon>
        <taxon>Arthropoda</taxon>
        <taxon>Myriapoda</taxon>
        <taxon>Chilopoda</taxon>
        <taxon>Pleurostigmophora</taxon>
        <taxon>Geophilomorpha</taxon>
        <taxon>Linotaeniidae</taxon>
        <taxon>Strigamia</taxon>
    </lineage>
</organism>
<dbReference type="eggNOG" id="KOG1238">
    <property type="taxonomic scope" value="Eukaryota"/>
</dbReference>
<keyword evidence="4 5" id="KW-0274">FAD</keyword>
<evidence type="ECO:0000313" key="10">
    <source>
        <dbReference type="Proteomes" id="UP000014500"/>
    </source>
</evidence>
<dbReference type="InterPro" id="IPR036188">
    <property type="entry name" value="FAD/NAD-bd_sf"/>
</dbReference>
<keyword evidence="10" id="KW-1185">Reference proteome</keyword>
<comment type="cofactor">
    <cofactor evidence="1 5">
        <name>FAD</name>
        <dbReference type="ChEBI" id="CHEBI:57692"/>
    </cofactor>
</comment>
<dbReference type="OMA" id="GSTHINA"/>
<evidence type="ECO:0000256" key="4">
    <source>
        <dbReference type="ARBA" id="ARBA00022827"/>
    </source>
</evidence>
<dbReference type="EMBL" id="JH431731">
    <property type="status" value="NOT_ANNOTATED_CDS"/>
    <property type="molecule type" value="Genomic_DNA"/>
</dbReference>
<reference evidence="9" key="2">
    <citation type="submission" date="2015-02" db="UniProtKB">
        <authorList>
            <consortium name="EnsemblMetazoa"/>
        </authorList>
    </citation>
    <scope>IDENTIFICATION</scope>
</reference>
<evidence type="ECO:0000256" key="7">
    <source>
        <dbReference type="SAM" id="SignalP"/>
    </source>
</evidence>
<dbReference type="Gene3D" id="3.30.560.10">
    <property type="entry name" value="Glucose Oxidase, domain 3"/>
    <property type="match status" value="1"/>
</dbReference>
<dbReference type="HOGENOM" id="CLU_002865_7_0_1"/>
<dbReference type="STRING" id="126957.T1J045"/>